<dbReference type="GO" id="GO:0016705">
    <property type="term" value="F:oxidoreductase activity, acting on paired donors, with incorporation or reduction of molecular oxygen"/>
    <property type="evidence" value="ECO:0007669"/>
    <property type="project" value="InterPro"/>
</dbReference>
<comment type="pathway">
    <text evidence="2">Secondary metabolite biosynthesis.</text>
</comment>
<keyword evidence="11" id="KW-0472">Membrane</keyword>
<keyword evidence="8 10" id="KW-0503">Monooxygenase</keyword>
<dbReference type="PROSITE" id="PS00086">
    <property type="entry name" value="CYTOCHROME_P450"/>
    <property type="match status" value="1"/>
</dbReference>
<name>A0A1B7MLI7_9AGAM</name>
<evidence type="ECO:0000256" key="7">
    <source>
        <dbReference type="ARBA" id="ARBA00023004"/>
    </source>
</evidence>
<dbReference type="OrthoDB" id="2789670at2759"/>
<dbReference type="InterPro" id="IPR002401">
    <property type="entry name" value="Cyt_P450_E_grp-I"/>
</dbReference>
<evidence type="ECO:0000313" key="13">
    <source>
        <dbReference type="Proteomes" id="UP000092154"/>
    </source>
</evidence>
<dbReference type="Proteomes" id="UP000092154">
    <property type="component" value="Unassembled WGS sequence"/>
</dbReference>
<dbReference type="InterPro" id="IPR036396">
    <property type="entry name" value="Cyt_P450_sf"/>
</dbReference>
<dbReference type="STRING" id="1314800.A0A1B7MLI7"/>
<dbReference type="GO" id="GO:0005506">
    <property type="term" value="F:iron ion binding"/>
    <property type="evidence" value="ECO:0007669"/>
    <property type="project" value="InterPro"/>
</dbReference>
<dbReference type="InterPro" id="IPR050364">
    <property type="entry name" value="Cytochrome_P450_fung"/>
</dbReference>
<protein>
    <submittedName>
        <fullName evidence="12">Cytochrome P450</fullName>
    </submittedName>
</protein>
<comment type="similarity">
    <text evidence="3 10">Belongs to the cytochrome P450 family.</text>
</comment>
<dbReference type="Pfam" id="PF00067">
    <property type="entry name" value="p450"/>
    <property type="match status" value="1"/>
</dbReference>
<dbReference type="PANTHER" id="PTHR46300:SF7">
    <property type="entry name" value="P450, PUTATIVE (EUROFUNG)-RELATED"/>
    <property type="match status" value="1"/>
</dbReference>
<dbReference type="AlphaFoldDB" id="A0A1B7MLI7"/>
<organism evidence="12 13">
    <name type="scientific">Rhizopogon vinicolor AM-OR11-026</name>
    <dbReference type="NCBI Taxonomy" id="1314800"/>
    <lineage>
        <taxon>Eukaryota</taxon>
        <taxon>Fungi</taxon>
        <taxon>Dikarya</taxon>
        <taxon>Basidiomycota</taxon>
        <taxon>Agaricomycotina</taxon>
        <taxon>Agaricomycetes</taxon>
        <taxon>Agaricomycetidae</taxon>
        <taxon>Boletales</taxon>
        <taxon>Suillineae</taxon>
        <taxon>Rhizopogonaceae</taxon>
        <taxon>Rhizopogon</taxon>
    </lineage>
</organism>
<proteinExistence type="inferred from homology"/>
<keyword evidence="11" id="KW-1133">Transmembrane helix</keyword>
<dbReference type="Gene3D" id="1.10.630.10">
    <property type="entry name" value="Cytochrome P450"/>
    <property type="match status" value="1"/>
</dbReference>
<evidence type="ECO:0000256" key="8">
    <source>
        <dbReference type="ARBA" id="ARBA00023033"/>
    </source>
</evidence>
<evidence type="ECO:0000256" key="5">
    <source>
        <dbReference type="ARBA" id="ARBA00022723"/>
    </source>
</evidence>
<sequence>MALSVNDPLAIIAPLIVFVITITVVRRYIVNRKHTRHLPPGPVPLPLLGSILSIDAKKPWLTYTEWGATYGDLIFVRILDQEVVVINSQHVTEALMDKRSYVYSDRPYLATVEPFGWSFSFGFEAYNDKWRLRRRLFHQTFRLESALKFRPMQIRRTREMILNIIEDPQDYHSHFATFSTSTVMSAVYGYEPSPRNDPLVQLVGNALHLGMAVLTPERAMILKAFPFLLKLPDWCWGSSIKRDAQLSTDRMTEMRDVPFQYTQQHIADSSFLGQSSMVAEHLQRIEKQDEALKPMLQTALKDTSATALATAYETTPATLMVFVLAMVLYPDIQTRAQAEIDLMIGRDRLPTFEDRASLPYIDAVVRETYRWSPIAPLGLPHATLSADIYNGYFIPKGATVMTNIWAMARDEKRYPNACHFKPERFIDASGSLTDDDPKEYVFGRGRRICPGRYTADASIWCAITTMFATLDISSAKDDQGNAVNFTPKFTTGLAYYPTTFPCSISTRSHFRSELLDVV</sequence>
<keyword evidence="7 9" id="KW-0408">Iron</keyword>
<keyword evidence="13" id="KW-1185">Reference proteome</keyword>
<keyword evidence="5 9" id="KW-0479">Metal-binding</keyword>
<dbReference type="CDD" id="cd11065">
    <property type="entry name" value="CYP64-like"/>
    <property type="match status" value="1"/>
</dbReference>
<keyword evidence="6 10" id="KW-0560">Oxidoreductase</keyword>
<dbReference type="SUPFAM" id="SSF48264">
    <property type="entry name" value="Cytochrome P450"/>
    <property type="match status" value="1"/>
</dbReference>
<dbReference type="EMBL" id="KV448767">
    <property type="protein sequence ID" value="OAX33447.1"/>
    <property type="molecule type" value="Genomic_DNA"/>
</dbReference>
<feature type="binding site" description="axial binding residue" evidence="9">
    <location>
        <position position="449"/>
    </location>
    <ligand>
        <name>heme</name>
        <dbReference type="ChEBI" id="CHEBI:30413"/>
    </ligand>
    <ligandPart>
        <name>Fe</name>
        <dbReference type="ChEBI" id="CHEBI:18248"/>
    </ligandPart>
</feature>
<dbReference type="GO" id="GO:0020037">
    <property type="term" value="F:heme binding"/>
    <property type="evidence" value="ECO:0007669"/>
    <property type="project" value="InterPro"/>
</dbReference>
<dbReference type="InterPro" id="IPR017972">
    <property type="entry name" value="Cyt_P450_CS"/>
</dbReference>
<feature type="transmembrane region" description="Helical" evidence="11">
    <location>
        <begin position="12"/>
        <end position="29"/>
    </location>
</feature>
<reference evidence="12 13" key="1">
    <citation type="submission" date="2016-06" db="EMBL/GenBank/DDBJ databases">
        <title>Comparative genomics of the ectomycorrhizal sister species Rhizopogon vinicolor and Rhizopogon vesiculosus (Basidiomycota: Boletales) reveals a divergence of the mating type B locus.</title>
        <authorList>
            <consortium name="DOE Joint Genome Institute"/>
            <person name="Mujic A.B."/>
            <person name="Kuo A."/>
            <person name="Tritt A."/>
            <person name="Lipzen A."/>
            <person name="Chen C."/>
            <person name="Johnson J."/>
            <person name="Sharma A."/>
            <person name="Barry K."/>
            <person name="Grigoriev I.V."/>
            <person name="Spatafora J.W."/>
        </authorList>
    </citation>
    <scope>NUCLEOTIDE SEQUENCE [LARGE SCALE GENOMIC DNA]</scope>
    <source>
        <strain evidence="12 13">AM-OR11-026</strain>
    </source>
</reference>
<dbReference type="GO" id="GO:0004497">
    <property type="term" value="F:monooxygenase activity"/>
    <property type="evidence" value="ECO:0007669"/>
    <property type="project" value="UniProtKB-KW"/>
</dbReference>
<dbReference type="PRINTS" id="PR00463">
    <property type="entry name" value="EP450I"/>
</dbReference>
<evidence type="ECO:0000256" key="3">
    <source>
        <dbReference type="ARBA" id="ARBA00010617"/>
    </source>
</evidence>
<gene>
    <name evidence="12" type="ORF">K503DRAFT_775597</name>
</gene>
<dbReference type="PANTHER" id="PTHR46300">
    <property type="entry name" value="P450, PUTATIVE (EUROFUNG)-RELATED-RELATED"/>
    <property type="match status" value="1"/>
</dbReference>
<comment type="cofactor">
    <cofactor evidence="1 9">
        <name>heme</name>
        <dbReference type="ChEBI" id="CHEBI:30413"/>
    </cofactor>
</comment>
<keyword evidence="4 9" id="KW-0349">Heme</keyword>
<evidence type="ECO:0000256" key="1">
    <source>
        <dbReference type="ARBA" id="ARBA00001971"/>
    </source>
</evidence>
<evidence type="ECO:0000256" key="4">
    <source>
        <dbReference type="ARBA" id="ARBA00022617"/>
    </source>
</evidence>
<evidence type="ECO:0000256" key="9">
    <source>
        <dbReference type="PIRSR" id="PIRSR602401-1"/>
    </source>
</evidence>
<evidence type="ECO:0000313" key="12">
    <source>
        <dbReference type="EMBL" id="OAX33447.1"/>
    </source>
</evidence>
<evidence type="ECO:0000256" key="11">
    <source>
        <dbReference type="SAM" id="Phobius"/>
    </source>
</evidence>
<dbReference type="InParanoid" id="A0A1B7MLI7"/>
<evidence type="ECO:0000256" key="2">
    <source>
        <dbReference type="ARBA" id="ARBA00005179"/>
    </source>
</evidence>
<keyword evidence="11" id="KW-0812">Transmembrane</keyword>
<accession>A0A1B7MLI7</accession>
<evidence type="ECO:0000256" key="6">
    <source>
        <dbReference type="ARBA" id="ARBA00023002"/>
    </source>
</evidence>
<dbReference type="InterPro" id="IPR001128">
    <property type="entry name" value="Cyt_P450"/>
</dbReference>
<evidence type="ECO:0000256" key="10">
    <source>
        <dbReference type="RuleBase" id="RU000461"/>
    </source>
</evidence>